<feature type="coiled-coil region" evidence="1">
    <location>
        <begin position="337"/>
        <end position="364"/>
    </location>
</feature>
<name>A0AAD8RHT2_LOLMU</name>
<gene>
    <name evidence="3" type="ORF">QYE76_026503</name>
</gene>
<keyword evidence="1" id="KW-0175">Coiled coil</keyword>
<comment type="caution">
    <text evidence="3">The sequence shown here is derived from an EMBL/GenBank/DDBJ whole genome shotgun (WGS) entry which is preliminary data.</text>
</comment>
<organism evidence="3 4">
    <name type="scientific">Lolium multiflorum</name>
    <name type="common">Italian ryegrass</name>
    <name type="synonym">Lolium perenne subsp. multiflorum</name>
    <dbReference type="NCBI Taxonomy" id="4521"/>
    <lineage>
        <taxon>Eukaryota</taxon>
        <taxon>Viridiplantae</taxon>
        <taxon>Streptophyta</taxon>
        <taxon>Embryophyta</taxon>
        <taxon>Tracheophyta</taxon>
        <taxon>Spermatophyta</taxon>
        <taxon>Magnoliopsida</taxon>
        <taxon>Liliopsida</taxon>
        <taxon>Poales</taxon>
        <taxon>Poaceae</taxon>
        <taxon>BOP clade</taxon>
        <taxon>Pooideae</taxon>
        <taxon>Poodae</taxon>
        <taxon>Poeae</taxon>
        <taxon>Poeae Chloroplast Group 2 (Poeae type)</taxon>
        <taxon>Loliodinae</taxon>
        <taxon>Loliinae</taxon>
        <taxon>Lolium</taxon>
    </lineage>
</organism>
<evidence type="ECO:0000313" key="3">
    <source>
        <dbReference type="EMBL" id="KAK1620986.1"/>
    </source>
</evidence>
<protein>
    <submittedName>
        <fullName evidence="3">Uncharacterized protein</fullName>
    </submittedName>
</protein>
<evidence type="ECO:0000256" key="2">
    <source>
        <dbReference type="SAM" id="MobiDB-lite"/>
    </source>
</evidence>
<feature type="region of interest" description="Disordered" evidence="2">
    <location>
        <begin position="524"/>
        <end position="580"/>
    </location>
</feature>
<evidence type="ECO:0000256" key="1">
    <source>
        <dbReference type="SAM" id="Coils"/>
    </source>
</evidence>
<accession>A0AAD8RHT2</accession>
<feature type="compositionally biased region" description="Acidic residues" evidence="2">
    <location>
        <begin position="546"/>
        <end position="580"/>
    </location>
</feature>
<feature type="region of interest" description="Disordered" evidence="2">
    <location>
        <begin position="13"/>
        <end position="178"/>
    </location>
</feature>
<sequence>LDGSLYLEALEDNELGNLVRVPHAGNTDPEVASEAEAPEAPRPAKRKKVAPSSPVAKRAREVASTAATRKAEAEKKRLKLIDTSNKAQPDMRHFFKPSGQPPKAPKKRTKPSPASIPITPEVEVPPKASSTAKPDPKDVINVDDLPEDRGNSGKGASSSAPPPEQPTATSAEPTAEQYEQKAQLIHATGMLQAHPQPTPPLQKLPLSQRHAEVSAMMEKVWGPVNTEMKELSDLESDLKIFFAKHKEVRQNTRKLHEDLRVHVLEQMIEIEGLRQNTENSQKAIKHLESRLNEETARHSSFDDLSAKVEVLEAENESLGAFMNESSEKETLARKELSEKYARDLAELTDKLKKSQQRVTSLVAKNKVQEAEAEAIDKMIFPSLGFEWTKESALKRTEAYDEARSSIDDLFAACRGIAKSLSLKRAKTTVIDTMSKLMKQVPEFIKDWQESSARGVASLVLATCKAHFPTMKFADIARSTPKGANMRAILAETQGFDLLFVGRVNHSFWYHKYDLPKGFTDAEIEEEGTEEEYYAEGSGSSAGQADEGSEENPDGGSDDGSDEGSDDDSVYVASDEDPSSK</sequence>
<feature type="compositionally biased region" description="Acidic residues" evidence="2">
    <location>
        <begin position="524"/>
        <end position="533"/>
    </location>
</feature>
<proteinExistence type="predicted"/>
<dbReference type="Proteomes" id="UP001231189">
    <property type="component" value="Unassembled WGS sequence"/>
</dbReference>
<dbReference type="AlphaFoldDB" id="A0AAD8RHT2"/>
<feature type="compositionally biased region" description="Low complexity" evidence="2">
    <location>
        <begin position="534"/>
        <end position="545"/>
    </location>
</feature>
<feature type="coiled-coil region" evidence="1">
    <location>
        <begin position="270"/>
        <end position="297"/>
    </location>
</feature>
<reference evidence="3" key="1">
    <citation type="submission" date="2023-07" db="EMBL/GenBank/DDBJ databases">
        <title>A chromosome-level genome assembly of Lolium multiflorum.</title>
        <authorList>
            <person name="Chen Y."/>
            <person name="Copetti D."/>
            <person name="Kolliker R."/>
            <person name="Studer B."/>
        </authorList>
    </citation>
    <scope>NUCLEOTIDE SEQUENCE</scope>
    <source>
        <strain evidence="3">02402/16</strain>
        <tissue evidence="3">Leaf</tissue>
    </source>
</reference>
<evidence type="ECO:0000313" key="4">
    <source>
        <dbReference type="Proteomes" id="UP001231189"/>
    </source>
</evidence>
<feature type="non-terminal residue" evidence="3">
    <location>
        <position position="580"/>
    </location>
</feature>
<dbReference type="EMBL" id="JAUUTY010000006">
    <property type="protein sequence ID" value="KAK1620986.1"/>
    <property type="molecule type" value="Genomic_DNA"/>
</dbReference>
<keyword evidence="4" id="KW-1185">Reference proteome</keyword>